<keyword evidence="5 12" id="KW-0813">Transport</keyword>
<sequence length="57" mass="6225">MSWDALFSMQGHGPYLLGAYGVTLALIGLEAFVLWRRARARRAAPDARPARADGARP</sequence>
<evidence type="ECO:0000313" key="14">
    <source>
        <dbReference type="EMBL" id="XAN17439.1"/>
    </source>
</evidence>
<proteinExistence type="inferred from homology"/>
<evidence type="ECO:0000256" key="10">
    <source>
        <dbReference type="ARBA" id="ARBA00022989"/>
    </source>
</evidence>
<dbReference type="RefSeq" id="WP_082775702.1">
    <property type="nucleotide sequence ID" value="NZ_CP020917.1"/>
</dbReference>
<evidence type="ECO:0000256" key="11">
    <source>
        <dbReference type="ARBA" id="ARBA00023136"/>
    </source>
</evidence>
<gene>
    <name evidence="13" type="primary">ccmD</name>
    <name evidence="14" type="ORF">AAIK43_05240</name>
    <name evidence="13" type="ORF">FOC81_16610</name>
</gene>
<dbReference type="GO" id="GO:0015886">
    <property type="term" value="P:heme transport"/>
    <property type="evidence" value="ECO:0007669"/>
    <property type="project" value="InterPro"/>
</dbReference>
<evidence type="ECO:0000256" key="5">
    <source>
        <dbReference type="ARBA" id="ARBA00022448"/>
    </source>
</evidence>
<name>A0A6N0JMA8_ACHDE</name>
<evidence type="ECO:0000256" key="2">
    <source>
        <dbReference type="ARBA" id="ARBA00004377"/>
    </source>
</evidence>
<dbReference type="EMBL" id="CP054569">
    <property type="protein sequence ID" value="QKQ48223.1"/>
    <property type="molecule type" value="Genomic_DNA"/>
</dbReference>
<comment type="similarity">
    <text evidence="3 12">Belongs to the CcmD/CycX/HelD family.</text>
</comment>
<evidence type="ECO:0000256" key="9">
    <source>
        <dbReference type="ARBA" id="ARBA00022748"/>
    </source>
</evidence>
<dbReference type="AlphaFoldDB" id="A0A6N0JMA8"/>
<feature type="transmembrane region" description="Helical" evidence="12">
    <location>
        <begin position="15"/>
        <end position="35"/>
    </location>
</feature>
<evidence type="ECO:0000313" key="16">
    <source>
        <dbReference type="Proteomes" id="UP001446337"/>
    </source>
</evidence>
<evidence type="ECO:0000256" key="3">
    <source>
        <dbReference type="ARBA" id="ARBA00008741"/>
    </source>
</evidence>
<reference evidence="14 16" key="2">
    <citation type="submission" date="2024-05" db="EMBL/GenBank/DDBJ databases">
        <title>Achromobacter denitrificans. BP1, complete genome.</title>
        <authorList>
            <person name="Zhang B."/>
        </authorList>
    </citation>
    <scope>NUCLEOTIDE SEQUENCE [LARGE SCALE GENOMIC DNA]</scope>
    <source>
        <strain evidence="14 16">BP1</strain>
    </source>
</reference>
<comment type="subcellular location">
    <subcellularLocation>
        <location evidence="2 12">Cell inner membrane</location>
        <topology evidence="2 12">Single-pass membrane protein</topology>
    </subcellularLocation>
</comment>
<keyword evidence="11 12" id="KW-0472">Membrane</keyword>
<evidence type="ECO:0000256" key="6">
    <source>
        <dbReference type="ARBA" id="ARBA00022475"/>
    </source>
</evidence>
<dbReference type="OrthoDB" id="8666089at2"/>
<evidence type="ECO:0000256" key="1">
    <source>
        <dbReference type="ARBA" id="ARBA00002442"/>
    </source>
</evidence>
<protein>
    <recommendedName>
        <fullName evidence="4 12">Heme exporter protein D</fullName>
    </recommendedName>
</protein>
<dbReference type="Proteomes" id="UP000509782">
    <property type="component" value="Chromosome"/>
</dbReference>
<comment type="function">
    <text evidence="1 12">Required for the export of heme to the periplasm for the biogenesis of c-type cytochromes.</text>
</comment>
<evidence type="ECO:0000256" key="12">
    <source>
        <dbReference type="RuleBase" id="RU363101"/>
    </source>
</evidence>
<keyword evidence="10 12" id="KW-1133">Transmembrane helix</keyword>
<dbReference type="Pfam" id="PF04995">
    <property type="entry name" value="CcmD"/>
    <property type="match status" value="1"/>
</dbReference>
<keyword evidence="7 12" id="KW-0997">Cell inner membrane</keyword>
<dbReference type="InterPro" id="IPR007078">
    <property type="entry name" value="Haem_export_protD_CcmD"/>
</dbReference>
<dbReference type="GO" id="GO:0005886">
    <property type="term" value="C:plasma membrane"/>
    <property type="evidence" value="ECO:0007669"/>
    <property type="project" value="UniProtKB-SubCell"/>
</dbReference>
<dbReference type="EMBL" id="CP154792">
    <property type="protein sequence ID" value="XAN17439.1"/>
    <property type="molecule type" value="Genomic_DNA"/>
</dbReference>
<evidence type="ECO:0000313" key="15">
    <source>
        <dbReference type="Proteomes" id="UP000509782"/>
    </source>
</evidence>
<evidence type="ECO:0000256" key="4">
    <source>
        <dbReference type="ARBA" id="ARBA00016461"/>
    </source>
</evidence>
<keyword evidence="9 12" id="KW-0201">Cytochrome c-type biogenesis</keyword>
<keyword evidence="16" id="KW-1185">Reference proteome</keyword>
<evidence type="ECO:0000256" key="7">
    <source>
        <dbReference type="ARBA" id="ARBA00022519"/>
    </source>
</evidence>
<evidence type="ECO:0000313" key="13">
    <source>
        <dbReference type="EMBL" id="QKQ48223.1"/>
    </source>
</evidence>
<keyword evidence="6 12" id="KW-1003">Cell membrane</keyword>
<dbReference type="Proteomes" id="UP001446337">
    <property type="component" value="Chromosome"/>
</dbReference>
<keyword evidence="8 12" id="KW-0812">Transmembrane</keyword>
<dbReference type="GeneID" id="92847219"/>
<dbReference type="NCBIfam" id="TIGR03141">
    <property type="entry name" value="cytochro_ccmD"/>
    <property type="match status" value="1"/>
</dbReference>
<reference evidence="13 15" key="1">
    <citation type="submission" date="2020-05" db="EMBL/GenBank/DDBJ databases">
        <title>FDA dAtabase for Regulatory Grade micrObial Sequences (FDA-ARGOS): Supporting development and validation of Infectious Disease Dx tests.</title>
        <authorList>
            <person name="Sproer C."/>
            <person name="Gronow S."/>
            <person name="Severitt S."/>
            <person name="Schroder I."/>
            <person name="Tallon L."/>
            <person name="Sadzewicz L."/>
            <person name="Zhao X."/>
            <person name="Vavikolanu K."/>
            <person name="Mehta A."/>
            <person name="Aluvathingal J."/>
            <person name="Nadendla S."/>
            <person name="Myers T."/>
            <person name="Yan Y."/>
            <person name="Sichtig H."/>
        </authorList>
    </citation>
    <scope>NUCLEOTIDE SEQUENCE [LARGE SCALE GENOMIC DNA]</scope>
    <source>
        <strain evidence="13 15">FDAARGOS_787</strain>
    </source>
</reference>
<organism evidence="13 15">
    <name type="scientific">Achromobacter denitrificans</name>
    <name type="common">Alcaligenes denitrificans</name>
    <dbReference type="NCBI Taxonomy" id="32002"/>
    <lineage>
        <taxon>Bacteria</taxon>
        <taxon>Pseudomonadati</taxon>
        <taxon>Pseudomonadota</taxon>
        <taxon>Betaproteobacteria</taxon>
        <taxon>Burkholderiales</taxon>
        <taxon>Alcaligenaceae</taxon>
        <taxon>Achromobacter</taxon>
    </lineage>
</organism>
<accession>A0A6N0JMA8</accession>
<dbReference type="GO" id="GO:0017004">
    <property type="term" value="P:cytochrome complex assembly"/>
    <property type="evidence" value="ECO:0007669"/>
    <property type="project" value="UniProtKB-KW"/>
</dbReference>
<evidence type="ECO:0000256" key="8">
    <source>
        <dbReference type="ARBA" id="ARBA00022692"/>
    </source>
</evidence>